<dbReference type="Pfam" id="PF00083">
    <property type="entry name" value="Sugar_tr"/>
    <property type="match status" value="1"/>
</dbReference>
<gene>
    <name evidence="10" type="ORF">G7K_2297-t1</name>
</gene>
<organism evidence="10 11">
    <name type="scientific">Saitoella complicata (strain BCRC 22490 / CBS 7301 / JCM 7358 / NBRC 10748 / NRRL Y-17804)</name>
    <dbReference type="NCBI Taxonomy" id="698492"/>
    <lineage>
        <taxon>Eukaryota</taxon>
        <taxon>Fungi</taxon>
        <taxon>Dikarya</taxon>
        <taxon>Ascomycota</taxon>
        <taxon>Taphrinomycotina</taxon>
        <taxon>Taphrinomycotina incertae sedis</taxon>
        <taxon>Saitoella</taxon>
    </lineage>
</organism>
<evidence type="ECO:0000256" key="5">
    <source>
        <dbReference type="ARBA" id="ARBA00022989"/>
    </source>
</evidence>
<dbReference type="SUPFAM" id="SSF103473">
    <property type="entry name" value="MFS general substrate transporter"/>
    <property type="match status" value="1"/>
</dbReference>
<feature type="transmembrane region" description="Helical" evidence="8">
    <location>
        <begin position="394"/>
        <end position="412"/>
    </location>
</feature>
<dbReference type="GO" id="GO:0005315">
    <property type="term" value="F:phosphate transmembrane transporter activity"/>
    <property type="evidence" value="ECO:0007669"/>
    <property type="project" value="InterPro"/>
</dbReference>
<feature type="transmembrane region" description="Helical" evidence="8">
    <location>
        <begin position="343"/>
        <end position="370"/>
    </location>
</feature>
<dbReference type="GO" id="GO:0006817">
    <property type="term" value="P:phosphate ion transport"/>
    <property type="evidence" value="ECO:0007669"/>
    <property type="project" value="UniProtKB-KW"/>
</dbReference>
<evidence type="ECO:0000256" key="6">
    <source>
        <dbReference type="ARBA" id="ARBA00023136"/>
    </source>
</evidence>
<dbReference type="InterPro" id="IPR004738">
    <property type="entry name" value="Phos_permease"/>
</dbReference>
<dbReference type="InterPro" id="IPR005829">
    <property type="entry name" value="Sugar_transporter_CS"/>
</dbReference>
<reference evidence="10 11" key="2">
    <citation type="journal article" date="2014" name="J. Gen. Appl. Microbiol.">
        <title>The early diverging ascomycetous budding yeast Saitoella complicata has three histone deacetylases belonging to the Clr6, Hos2, and Rpd3 lineages.</title>
        <authorList>
            <person name="Nishida H."/>
            <person name="Matsumoto T."/>
            <person name="Kondo S."/>
            <person name="Hamamoto M."/>
            <person name="Yoshikawa H."/>
        </authorList>
    </citation>
    <scope>NUCLEOTIDE SEQUENCE [LARGE SCALE GENOMIC DNA]</scope>
    <source>
        <strain evidence="10 11">NRRL Y-17804</strain>
    </source>
</reference>
<dbReference type="NCBIfam" id="TIGR00887">
    <property type="entry name" value="2A0109"/>
    <property type="match status" value="1"/>
</dbReference>
<comment type="caution">
    <text evidence="10">The sequence shown here is derived from an EMBL/GenBank/DDBJ whole genome shotgun (WGS) entry which is preliminary data.</text>
</comment>
<keyword evidence="6 8" id="KW-0472">Membrane</keyword>
<dbReference type="PROSITE" id="PS00217">
    <property type="entry name" value="SUGAR_TRANSPORT_2"/>
    <property type="match status" value="1"/>
</dbReference>
<feature type="compositionally biased region" description="Basic residues" evidence="7">
    <location>
        <begin position="95"/>
        <end position="104"/>
    </location>
</feature>
<evidence type="ECO:0000256" key="3">
    <source>
        <dbReference type="ARBA" id="ARBA00022592"/>
    </source>
</evidence>
<dbReference type="PANTHER" id="PTHR24064">
    <property type="entry name" value="SOLUTE CARRIER FAMILY 22 MEMBER"/>
    <property type="match status" value="1"/>
</dbReference>
<evidence type="ECO:0000313" key="11">
    <source>
        <dbReference type="Proteomes" id="UP000033140"/>
    </source>
</evidence>
<feature type="transmembrane region" description="Helical" evidence="8">
    <location>
        <begin position="280"/>
        <end position="297"/>
    </location>
</feature>
<reference evidence="10 11" key="1">
    <citation type="journal article" date="2011" name="J. Gen. Appl. Microbiol.">
        <title>Draft genome sequencing of the enigmatic yeast Saitoella complicata.</title>
        <authorList>
            <person name="Nishida H."/>
            <person name="Hamamoto M."/>
            <person name="Sugiyama J."/>
        </authorList>
    </citation>
    <scope>NUCLEOTIDE SEQUENCE [LARGE SCALE GENOMIC DNA]</scope>
    <source>
        <strain evidence="10 11">NRRL Y-17804</strain>
    </source>
</reference>
<evidence type="ECO:0000256" key="1">
    <source>
        <dbReference type="ARBA" id="ARBA00004141"/>
    </source>
</evidence>
<evidence type="ECO:0000256" key="7">
    <source>
        <dbReference type="SAM" id="MobiDB-lite"/>
    </source>
</evidence>
<evidence type="ECO:0000313" key="10">
    <source>
        <dbReference type="EMBL" id="GAO48112.1"/>
    </source>
</evidence>
<dbReference type="EMBL" id="BACD03000013">
    <property type="protein sequence ID" value="GAO48112.1"/>
    <property type="molecule type" value="Genomic_DNA"/>
</dbReference>
<dbReference type="Gene3D" id="1.20.1250.20">
    <property type="entry name" value="MFS general substrate transporter like domains"/>
    <property type="match status" value="2"/>
</dbReference>
<sequence length="737" mass="80340">MPQRACACIPAAAVYEVSKVTTGSLRSWVSKCDDLRSIEASGYGPRRGKCGQEDGIRKQDCVFWMSGRDKEIRDRGDVVRRSSSPSLDESERHARFTVHVRRAHPASPHGRLDPPKKKKTKHRAEPRCIKGASTASLSLVSLEDHTPKPPPPFQINRPPRMATGIKAAEDNGAFRSYVDNYAHITDYNERRRLALAEVDQAKFGWWHVRAVLVAGIGFFTDSYDIFAINIASVMLGYVFWDSGKIPTSADTAIKAATSGGTVIGQLGFGYLADVVGRKKMYGLELIVILVATLGQALSAHSPAVHIVGLMIFWRTIMGVGIGGDYPLSSVITSEFATTKWRGFMMNAVFAMQGFGQLAAAVVALVCVQAWKGSLETAQAANQCDANCKLAIDKMWRVIIGFGAIPGAIALYYRLTIPESPRYTLEIEQNTASGVNDAKAFLQNKAKLPGTNDLAEQAENAAAREQLAATGDLPPKASFRDFWAIFGTWRYGKYLLGTAGCWFTLDVAYYGLGLNNSIILQAIGYASESNVYKNLYNVALGNVIITCAGAIPGYWVSAATIDTVGRKPVQMMGFVLLTVIFIVIGFAYHKLSSNALFALYVLAQFFFNFGPNSTTFIVPGELFPTRYRSTAHGISAASGKMGAILAQVLIGPLRNRGGTNKWLNHVMQIFALFMFLGIPLTLLVPETKRKTLEEVIEEYFPTIPGARMGGPIKRDDGSVEMVEAEGSSARDVKGFNAV</sequence>
<feature type="transmembrane region" description="Helical" evidence="8">
    <location>
        <begin position="594"/>
        <end position="617"/>
    </location>
</feature>
<proteinExistence type="predicted"/>
<feature type="transmembrane region" description="Helical" evidence="8">
    <location>
        <begin position="568"/>
        <end position="588"/>
    </location>
</feature>
<evidence type="ECO:0000256" key="4">
    <source>
        <dbReference type="ARBA" id="ARBA00022692"/>
    </source>
</evidence>
<keyword evidence="11" id="KW-1185">Reference proteome</keyword>
<keyword evidence="5 8" id="KW-1133">Transmembrane helix</keyword>
<reference evidence="10 11" key="3">
    <citation type="journal article" date="2015" name="Genome Announc.">
        <title>Draft Genome Sequence of the Archiascomycetous Yeast Saitoella complicata.</title>
        <authorList>
            <person name="Yamauchi K."/>
            <person name="Kondo S."/>
            <person name="Hamamoto M."/>
            <person name="Takahashi Y."/>
            <person name="Ogura Y."/>
            <person name="Hayashi T."/>
            <person name="Nishida H."/>
        </authorList>
    </citation>
    <scope>NUCLEOTIDE SEQUENCE [LARGE SCALE GENOMIC DNA]</scope>
    <source>
        <strain evidence="10 11">NRRL Y-17804</strain>
    </source>
</reference>
<evidence type="ECO:0000256" key="8">
    <source>
        <dbReference type="SAM" id="Phobius"/>
    </source>
</evidence>
<dbReference type="CDD" id="cd17364">
    <property type="entry name" value="MFS_PhT"/>
    <property type="match status" value="1"/>
</dbReference>
<keyword evidence="2" id="KW-0813">Transport</keyword>
<evidence type="ECO:0000256" key="2">
    <source>
        <dbReference type="ARBA" id="ARBA00022448"/>
    </source>
</evidence>
<name>A0A0E9NE33_SAICN</name>
<comment type="subcellular location">
    <subcellularLocation>
        <location evidence="1">Membrane</location>
        <topology evidence="1">Multi-pass membrane protein</topology>
    </subcellularLocation>
</comment>
<keyword evidence="3" id="KW-0592">Phosphate transport</keyword>
<dbReference type="InterPro" id="IPR005828">
    <property type="entry name" value="MFS_sugar_transport-like"/>
</dbReference>
<dbReference type="GO" id="GO:0016020">
    <property type="term" value="C:membrane"/>
    <property type="evidence" value="ECO:0007669"/>
    <property type="project" value="UniProtKB-SubCell"/>
</dbReference>
<feature type="transmembrane region" description="Helical" evidence="8">
    <location>
        <begin position="534"/>
        <end position="556"/>
    </location>
</feature>
<dbReference type="InterPro" id="IPR036259">
    <property type="entry name" value="MFS_trans_sf"/>
</dbReference>
<dbReference type="Proteomes" id="UP000033140">
    <property type="component" value="Unassembled WGS sequence"/>
</dbReference>
<dbReference type="STRING" id="698492.A0A0E9NE33"/>
<keyword evidence="4 8" id="KW-0812">Transmembrane</keyword>
<feature type="transmembrane region" description="Helical" evidence="8">
    <location>
        <begin position="661"/>
        <end position="683"/>
    </location>
</feature>
<dbReference type="InterPro" id="IPR020846">
    <property type="entry name" value="MFS_dom"/>
</dbReference>
<feature type="region of interest" description="Disordered" evidence="7">
    <location>
        <begin position="75"/>
        <end position="125"/>
    </location>
</feature>
<dbReference type="AlphaFoldDB" id="A0A0E9NE33"/>
<protein>
    <recommendedName>
        <fullName evidence="9">Major facilitator superfamily (MFS) profile domain-containing protein</fullName>
    </recommendedName>
</protein>
<accession>A0A0E9NE33</accession>
<evidence type="ECO:0000259" key="9">
    <source>
        <dbReference type="PROSITE" id="PS50850"/>
    </source>
</evidence>
<feature type="transmembrane region" description="Helical" evidence="8">
    <location>
        <begin position="493"/>
        <end position="511"/>
    </location>
</feature>
<dbReference type="OMA" id="ESFPTRY"/>
<dbReference type="PROSITE" id="PS50850">
    <property type="entry name" value="MFS"/>
    <property type="match status" value="1"/>
</dbReference>
<feature type="domain" description="Major facilitator superfamily (MFS) profile" evidence="9">
    <location>
        <begin position="210"/>
        <end position="688"/>
    </location>
</feature>